<evidence type="ECO:0000313" key="2">
    <source>
        <dbReference type="EMBL" id="MBB3811580.1"/>
    </source>
</evidence>
<keyword evidence="1" id="KW-1133">Transmembrane helix</keyword>
<dbReference type="Proteomes" id="UP000537592">
    <property type="component" value="Unassembled WGS sequence"/>
</dbReference>
<keyword evidence="3" id="KW-1185">Reference proteome</keyword>
<comment type="caution">
    <text evidence="2">The sequence shown here is derived from an EMBL/GenBank/DDBJ whole genome shotgun (WGS) entry which is preliminary data.</text>
</comment>
<feature type="transmembrane region" description="Helical" evidence="1">
    <location>
        <begin position="73"/>
        <end position="94"/>
    </location>
</feature>
<sequence>MQRAKIAMAIHAVSVVAALAVAWQAVRFAMGDLGNVTLPVFELFDHGVQSVASDSAKQSSGLRFSPLGDLFDMMRAVVVWFAGFMVWLMAAVIVGELGKVAARVAAVGWHQYRAEAREAAEAARIAQERQAAKDRRRELRRKVIEAREPRKSSGVFPFLIGLLLGSFFF</sequence>
<dbReference type="AlphaFoldDB" id="A0A7W6EIY2"/>
<proteinExistence type="predicted"/>
<name>A0A7W6EIY2_9HYPH</name>
<protein>
    <submittedName>
        <fullName evidence="2">Uncharacterized protein</fullName>
    </submittedName>
</protein>
<gene>
    <name evidence="2" type="ORF">FHS81_003695</name>
</gene>
<keyword evidence="1" id="KW-0472">Membrane</keyword>
<organism evidence="2 3">
    <name type="scientific">Pseudochelatococcus contaminans</name>
    <dbReference type="NCBI Taxonomy" id="1538103"/>
    <lineage>
        <taxon>Bacteria</taxon>
        <taxon>Pseudomonadati</taxon>
        <taxon>Pseudomonadota</taxon>
        <taxon>Alphaproteobacteria</taxon>
        <taxon>Hyphomicrobiales</taxon>
        <taxon>Chelatococcaceae</taxon>
        <taxon>Pseudochelatococcus</taxon>
    </lineage>
</organism>
<evidence type="ECO:0000313" key="3">
    <source>
        <dbReference type="Proteomes" id="UP000537592"/>
    </source>
</evidence>
<reference evidence="2 3" key="1">
    <citation type="submission" date="2020-08" db="EMBL/GenBank/DDBJ databases">
        <title>Genomic Encyclopedia of Type Strains, Phase IV (KMG-IV): sequencing the most valuable type-strain genomes for metagenomic binning, comparative biology and taxonomic classification.</title>
        <authorList>
            <person name="Goeker M."/>
        </authorList>
    </citation>
    <scope>NUCLEOTIDE SEQUENCE [LARGE SCALE GENOMIC DNA]</scope>
    <source>
        <strain evidence="2 3">DSM 28760</strain>
    </source>
</reference>
<dbReference type="EMBL" id="JACICC010000026">
    <property type="protein sequence ID" value="MBB3811580.1"/>
    <property type="molecule type" value="Genomic_DNA"/>
</dbReference>
<dbReference type="RefSeq" id="WP_183754964.1">
    <property type="nucleotide sequence ID" value="NZ_JACICC010000026.1"/>
</dbReference>
<accession>A0A7W6EIY2</accession>
<evidence type="ECO:0000256" key="1">
    <source>
        <dbReference type="SAM" id="Phobius"/>
    </source>
</evidence>
<keyword evidence="1" id="KW-0812">Transmembrane</keyword>